<protein>
    <submittedName>
        <fullName evidence="6">Protein FAM8A1-like isoform X1</fullName>
    </submittedName>
</protein>
<evidence type="ECO:0000256" key="4">
    <source>
        <dbReference type="ARBA" id="ARBA00023136"/>
    </source>
</evidence>
<dbReference type="OrthoDB" id="10061042at2759"/>
<dbReference type="GO" id="GO:0016020">
    <property type="term" value="C:membrane"/>
    <property type="evidence" value="ECO:0007669"/>
    <property type="project" value="UniProtKB-SubCell"/>
</dbReference>
<keyword evidence="5" id="KW-1185">Reference proteome</keyword>
<evidence type="ECO:0000313" key="5">
    <source>
        <dbReference type="Proteomes" id="UP001732720"/>
    </source>
</evidence>
<dbReference type="Pfam" id="PF06271">
    <property type="entry name" value="RDD"/>
    <property type="match status" value="1"/>
</dbReference>
<keyword evidence="4" id="KW-0472">Membrane</keyword>
<keyword evidence="3" id="KW-1133">Transmembrane helix</keyword>
<name>A0A8B7UPM5_CASCN</name>
<gene>
    <name evidence="6" type="primary">LOC109687695</name>
</gene>
<evidence type="ECO:0000313" key="6">
    <source>
        <dbReference type="RefSeq" id="XP_020021272.1"/>
    </source>
</evidence>
<comment type="subcellular location">
    <subcellularLocation>
        <location evidence="1">Membrane</location>
        <topology evidence="1">Multi-pass membrane protein</topology>
    </subcellularLocation>
</comment>
<reference evidence="6" key="1">
    <citation type="submission" date="2025-08" db="UniProtKB">
        <authorList>
            <consortium name="RefSeq"/>
        </authorList>
    </citation>
    <scope>IDENTIFICATION</scope>
    <source>
        <tissue evidence="6">Leukocyte</tissue>
    </source>
</reference>
<dbReference type="KEGG" id="ccan:109687695"/>
<dbReference type="AlphaFoldDB" id="A0A8B7UPM5"/>
<dbReference type="InterPro" id="IPR039871">
    <property type="entry name" value="FAM8A1"/>
</dbReference>
<dbReference type="Proteomes" id="UP001732720">
    <property type="component" value="Chromosome 8"/>
</dbReference>
<dbReference type="PANTHER" id="PTHR13659:SF5">
    <property type="entry name" value="PROTEIN FAM8A1"/>
    <property type="match status" value="1"/>
</dbReference>
<evidence type="ECO:0000256" key="2">
    <source>
        <dbReference type="ARBA" id="ARBA00022692"/>
    </source>
</evidence>
<dbReference type="CTD" id="51439"/>
<dbReference type="InterPro" id="IPR010432">
    <property type="entry name" value="RDD"/>
</dbReference>
<keyword evidence="2" id="KW-0812">Transmembrane</keyword>
<sequence length="465" mass="48697">MGSQPHPQPRGVGDAAEGRGFRFRWRIVDARGCCGGVGAVGEGPLGQGNGAVTGTAEGAPVATMAEGTEEARGRPPGQDDGGGDHEADPARQGPPPAAAAACPRDGPPTEPQAPGRSPSPGLAAVASATEASEPPHEPRKCKEAAADRSAGSPEPADCEAAEAAAPRDRSARLSAREYSRQVHEWLWQSYCGYLTWHSGLAAFPAYCSPQPPLPSYPAGAAAAPPASLPPHLQLGYFNPFYFLGAGAAGPDPGAATGVPTPAAVGGLAPRAPHVQASVRTTPGTRAGSTAHSRTASETGRPAGREYVIPSLAHRFMAEMVDFFILFFIKATIVLSIMHLSGIKDISKFAMHYIIEEIDEDTSMEDLQKMMVVALIYRLLVCFYEIICIWGAGGATPGKFLLGLRVVTCDTSVLIAPSRVLVIPSSNVSITTSTIRALIKNFSIASFFPAFITLLFFSITEQPMTL</sequence>
<organism evidence="6">
    <name type="scientific">Castor canadensis</name>
    <name type="common">American beaver</name>
    <dbReference type="NCBI Taxonomy" id="51338"/>
    <lineage>
        <taxon>Eukaryota</taxon>
        <taxon>Metazoa</taxon>
        <taxon>Chordata</taxon>
        <taxon>Craniata</taxon>
        <taxon>Vertebrata</taxon>
        <taxon>Euteleostomi</taxon>
        <taxon>Mammalia</taxon>
        <taxon>Eutheria</taxon>
        <taxon>Euarchontoglires</taxon>
        <taxon>Glires</taxon>
        <taxon>Rodentia</taxon>
        <taxon>Castorimorpha</taxon>
        <taxon>Castoridae</taxon>
        <taxon>Castor</taxon>
    </lineage>
</organism>
<dbReference type="PANTHER" id="PTHR13659">
    <property type="entry name" value="AUTOSOMAL HIGHLY CONSERVED PROTEIN"/>
    <property type="match status" value="1"/>
</dbReference>
<accession>A0A8B7UPM5</accession>
<proteinExistence type="predicted"/>
<dbReference type="RefSeq" id="XP_020021272.1">
    <property type="nucleotide sequence ID" value="XM_020165683.1"/>
</dbReference>
<evidence type="ECO:0000256" key="1">
    <source>
        <dbReference type="ARBA" id="ARBA00004141"/>
    </source>
</evidence>
<evidence type="ECO:0000256" key="3">
    <source>
        <dbReference type="ARBA" id="ARBA00022989"/>
    </source>
</evidence>